<dbReference type="AlphaFoldDB" id="A0A511AYS4"/>
<comment type="pathway">
    <text evidence="2">Cofactor biosynthesis; thiamine diphosphate biosynthesis; thiamine diphosphate from thiamine phosphate: step 1/1.</text>
</comment>
<dbReference type="UniPathway" id="UPA00060">
    <property type="reaction ID" value="UER00142"/>
</dbReference>
<feature type="binding site" evidence="2">
    <location>
        <position position="71"/>
    </location>
    <ligand>
        <name>Mg(2+)</name>
        <dbReference type="ChEBI" id="CHEBI:18420"/>
        <label>3</label>
    </ligand>
</feature>
<dbReference type="SUPFAM" id="SSF55326">
    <property type="entry name" value="PurM N-terminal domain-like"/>
    <property type="match status" value="1"/>
</dbReference>
<keyword evidence="2" id="KW-0067">ATP-binding</keyword>
<keyword evidence="2" id="KW-0808">Transferase</keyword>
<feature type="binding site" evidence="2">
    <location>
        <position position="50"/>
    </location>
    <ligand>
        <name>substrate</name>
    </ligand>
</feature>
<dbReference type="HAMAP" id="MF_02128">
    <property type="entry name" value="TMP_kinase"/>
    <property type="match status" value="1"/>
</dbReference>
<comment type="similarity">
    <text evidence="2">Belongs to the thiamine-monophosphate kinase family.</text>
</comment>
<feature type="binding site" evidence="2">
    <location>
        <position position="71"/>
    </location>
    <ligand>
        <name>Mg(2+)</name>
        <dbReference type="ChEBI" id="CHEBI:18420"/>
        <label>2</label>
    </ligand>
</feature>
<dbReference type="NCBIfam" id="TIGR01379">
    <property type="entry name" value="thiL"/>
    <property type="match status" value="1"/>
</dbReference>
<feature type="domain" description="PurM-like N-terminal" evidence="3">
    <location>
        <begin position="25"/>
        <end position="138"/>
    </location>
</feature>
<dbReference type="InterPro" id="IPR036921">
    <property type="entry name" value="PurM-like_N_sf"/>
</dbReference>
<reference evidence="5 6" key="1">
    <citation type="submission" date="2019-07" db="EMBL/GenBank/DDBJ databases">
        <title>Whole genome shotgun sequence of Gluconobacter wancherniae NBRC 103581.</title>
        <authorList>
            <person name="Hosoyama A."/>
            <person name="Uohara A."/>
            <person name="Ohji S."/>
            <person name="Ichikawa N."/>
        </authorList>
    </citation>
    <scope>NUCLEOTIDE SEQUENCE [LARGE SCALE GENOMIC DNA]</scope>
    <source>
        <strain evidence="5 6">NBRC 103581</strain>
    </source>
</reference>
<keyword evidence="2" id="KW-0460">Magnesium</keyword>
<dbReference type="InterPro" id="IPR006283">
    <property type="entry name" value="ThiL-like"/>
</dbReference>
<dbReference type="PIRSF" id="PIRSF005303">
    <property type="entry name" value="Thiam_monoph_kin"/>
    <property type="match status" value="1"/>
</dbReference>
<feature type="binding site" evidence="2">
    <location>
        <position position="210"/>
    </location>
    <ligand>
        <name>Mg(2+)</name>
        <dbReference type="ChEBI" id="CHEBI:18420"/>
        <label>5</label>
    </ligand>
</feature>
<feature type="binding site" evidence="2">
    <location>
        <position position="209"/>
    </location>
    <ligand>
        <name>ATP</name>
        <dbReference type="ChEBI" id="CHEBI:30616"/>
    </ligand>
</feature>
<dbReference type="Gene3D" id="3.90.650.10">
    <property type="entry name" value="PurM-like C-terminal domain"/>
    <property type="match status" value="1"/>
</dbReference>
<dbReference type="Proteomes" id="UP000321230">
    <property type="component" value="Unassembled WGS sequence"/>
</dbReference>
<keyword evidence="1 2" id="KW-0784">Thiamine biosynthesis</keyword>
<keyword evidence="2" id="KW-0547">Nucleotide-binding</keyword>
<gene>
    <name evidence="2 5" type="primary">thiL</name>
    <name evidence="5" type="ORF">GWA01_11300</name>
</gene>
<evidence type="ECO:0000256" key="1">
    <source>
        <dbReference type="ARBA" id="ARBA00022977"/>
    </source>
</evidence>
<evidence type="ECO:0000313" key="5">
    <source>
        <dbReference type="EMBL" id="GEK93360.1"/>
    </source>
</evidence>
<feature type="binding site" evidence="2">
    <location>
        <position position="26"/>
    </location>
    <ligand>
        <name>Mg(2+)</name>
        <dbReference type="ChEBI" id="CHEBI:18420"/>
        <label>4</label>
    </ligand>
</feature>
<dbReference type="GO" id="GO:0009228">
    <property type="term" value="P:thiamine biosynthetic process"/>
    <property type="evidence" value="ECO:0007669"/>
    <property type="project" value="UniProtKB-KW"/>
</dbReference>
<feature type="binding site" evidence="2">
    <location>
        <position position="71"/>
    </location>
    <ligand>
        <name>Mg(2+)</name>
        <dbReference type="ChEBI" id="CHEBI:18420"/>
        <label>4</label>
    </ligand>
</feature>
<feature type="binding site" evidence="2">
    <location>
        <position position="207"/>
    </location>
    <ligand>
        <name>Mg(2+)</name>
        <dbReference type="ChEBI" id="CHEBI:18420"/>
        <label>3</label>
    </ligand>
</feature>
<dbReference type="InterPro" id="IPR016188">
    <property type="entry name" value="PurM-like_N"/>
</dbReference>
<dbReference type="Gene3D" id="3.30.1330.10">
    <property type="entry name" value="PurM-like, N-terminal domain"/>
    <property type="match status" value="1"/>
</dbReference>
<dbReference type="SUPFAM" id="SSF56042">
    <property type="entry name" value="PurM C-terminal domain-like"/>
    <property type="match status" value="1"/>
</dbReference>
<keyword evidence="2" id="KW-0479">Metal-binding</keyword>
<evidence type="ECO:0000259" key="4">
    <source>
        <dbReference type="Pfam" id="PF02769"/>
    </source>
</evidence>
<organism evidence="5 6">
    <name type="scientific">Gluconobacter wancherniae NBRC 103581</name>
    <dbReference type="NCBI Taxonomy" id="656744"/>
    <lineage>
        <taxon>Bacteria</taxon>
        <taxon>Pseudomonadati</taxon>
        <taxon>Pseudomonadota</taxon>
        <taxon>Alphaproteobacteria</taxon>
        <taxon>Acetobacterales</taxon>
        <taxon>Acetobacteraceae</taxon>
        <taxon>Gluconobacter</taxon>
    </lineage>
</organism>
<dbReference type="RefSeq" id="WP_146794803.1">
    <property type="nucleotide sequence ID" value="NZ_BARC01000011.1"/>
</dbReference>
<dbReference type="Pfam" id="PF02769">
    <property type="entry name" value="AIRS_C"/>
    <property type="match status" value="1"/>
</dbReference>
<feature type="binding site" evidence="2">
    <location>
        <position position="41"/>
    </location>
    <ligand>
        <name>Mg(2+)</name>
        <dbReference type="ChEBI" id="CHEBI:18420"/>
        <label>4</label>
    </ligand>
</feature>
<keyword evidence="2 5" id="KW-0418">Kinase</keyword>
<comment type="function">
    <text evidence="2">Catalyzes the ATP-dependent phosphorylation of thiamine-monophosphate (TMP) to form thiamine-pyrophosphate (TPP), the active form of vitamin B1.</text>
</comment>
<feature type="binding site" evidence="2">
    <location>
        <position position="43"/>
    </location>
    <ligand>
        <name>Mg(2+)</name>
        <dbReference type="ChEBI" id="CHEBI:18420"/>
        <label>2</label>
    </ligand>
</feature>
<comment type="caution">
    <text evidence="2">Lacks conserved residue(s) required for the propagation of feature annotation.</text>
</comment>
<dbReference type="GO" id="GO:0005524">
    <property type="term" value="F:ATP binding"/>
    <property type="evidence" value="ECO:0007669"/>
    <property type="project" value="UniProtKB-UniRule"/>
</dbReference>
<evidence type="ECO:0000256" key="2">
    <source>
        <dbReference type="HAMAP-Rule" id="MF_02128"/>
    </source>
</evidence>
<feature type="binding site" evidence="2">
    <location>
        <begin position="120"/>
        <end position="121"/>
    </location>
    <ligand>
        <name>ATP</name>
        <dbReference type="ChEBI" id="CHEBI:30616"/>
    </ligand>
</feature>
<feature type="binding site" evidence="2">
    <location>
        <position position="312"/>
    </location>
    <ligand>
        <name>substrate</name>
    </ligand>
</feature>
<comment type="miscellaneous">
    <text evidence="2">Reaction mechanism of ThiL seems to utilize a direct, inline transfer of the gamma-phosphate of ATP to TMP rather than a phosphorylated enzyme intermediate.</text>
</comment>
<proteinExistence type="inferred from homology"/>
<accession>A0A511AYS4</accession>
<feature type="binding site" evidence="2">
    <location>
        <position position="26"/>
    </location>
    <ligand>
        <name>Mg(2+)</name>
        <dbReference type="ChEBI" id="CHEBI:18420"/>
        <label>3</label>
    </ligand>
</feature>
<dbReference type="GO" id="GO:0000287">
    <property type="term" value="F:magnesium ion binding"/>
    <property type="evidence" value="ECO:0007669"/>
    <property type="project" value="UniProtKB-UniRule"/>
</dbReference>
<evidence type="ECO:0000313" key="6">
    <source>
        <dbReference type="Proteomes" id="UP000321230"/>
    </source>
</evidence>
<dbReference type="OrthoDB" id="9802811at2"/>
<comment type="catalytic activity">
    <reaction evidence="2">
        <text>thiamine phosphate + ATP = thiamine diphosphate + ADP</text>
        <dbReference type="Rhea" id="RHEA:15913"/>
        <dbReference type="ChEBI" id="CHEBI:30616"/>
        <dbReference type="ChEBI" id="CHEBI:37575"/>
        <dbReference type="ChEBI" id="CHEBI:58937"/>
        <dbReference type="ChEBI" id="CHEBI:456216"/>
        <dbReference type="EC" id="2.7.4.16"/>
    </reaction>
</comment>
<evidence type="ECO:0000259" key="3">
    <source>
        <dbReference type="Pfam" id="PF00586"/>
    </source>
</evidence>
<protein>
    <recommendedName>
        <fullName evidence="2">Thiamine-monophosphate kinase</fullName>
        <shortName evidence="2">TMP kinase</shortName>
        <shortName evidence="2">Thiamine-phosphate kinase</shortName>
        <ecNumber evidence="2">2.7.4.16</ecNumber>
    </recommendedName>
</protein>
<dbReference type="GO" id="GO:0009229">
    <property type="term" value="P:thiamine diphosphate biosynthetic process"/>
    <property type="evidence" value="ECO:0007669"/>
    <property type="project" value="UniProtKB-UniRule"/>
</dbReference>
<feature type="binding site" evidence="2">
    <location>
        <position position="256"/>
    </location>
    <ligand>
        <name>substrate</name>
    </ligand>
</feature>
<dbReference type="EMBL" id="BJUZ01000001">
    <property type="protein sequence ID" value="GEK93360.1"/>
    <property type="molecule type" value="Genomic_DNA"/>
</dbReference>
<feature type="binding site" evidence="2">
    <location>
        <position position="147"/>
    </location>
    <ligand>
        <name>ATP</name>
        <dbReference type="ChEBI" id="CHEBI:30616"/>
    </ligand>
</feature>
<comment type="caution">
    <text evidence="5">The sequence shown here is derived from an EMBL/GenBank/DDBJ whole genome shotgun (WGS) entry which is preliminary data.</text>
</comment>
<name>A0A511AYS4_9PROT</name>
<dbReference type="Pfam" id="PF00586">
    <property type="entry name" value="AIRS"/>
    <property type="match status" value="1"/>
</dbReference>
<keyword evidence="6" id="KW-1185">Reference proteome</keyword>
<feature type="binding site" evidence="2">
    <location>
        <position position="121"/>
    </location>
    <ligand>
        <name>Mg(2+)</name>
        <dbReference type="ChEBI" id="CHEBI:18420"/>
        <label>1</label>
    </ligand>
</feature>
<dbReference type="EC" id="2.7.4.16" evidence="2"/>
<feature type="domain" description="PurM-like C-terminal" evidence="4">
    <location>
        <begin position="151"/>
        <end position="298"/>
    </location>
</feature>
<dbReference type="PANTHER" id="PTHR30270">
    <property type="entry name" value="THIAMINE-MONOPHOSPHATE KINASE"/>
    <property type="match status" value="1"/>
</dbReference>
<feature type="binding site" evidence="2">
    <location>
        <position position="42"/>
    </location>
    <ligand>
        <name>Mg(2+)</name>
        <dbReference type="ChEBI" id="CHEBI:18420"/>
        <label>1</label>
    </ligand>
</feature>
<sequence>MAGEFDFIARNFRPLAGPGAFELRNDGAVLSSLPGEEFAISTDTMVEGVHFLPNDPPGTIGRKLLRCNLSDLAAMGAKPHAYTLNVTIPRNGRYSKSWFDAFSQGLAADQDQYRIFLLGGDTTSIDGPLVLSATVYGRLKIGTALHRNSAKPGDGVWVTGTIGDAALGLQVLQGKLHDETGFLANRYHLPQPRTDVPLYGLVSTAMDISDGLIQDCGHIAQESGVSLHINAANIPLSTAAQQLGESVQALCMSGGDDYELLMTCPPQNESALVDAFRLHGIMISRIGEVVPGSQVRVIDAHGHDIILDKIGWQHF</sequence>
<dbReference type="InterPro" id="IPR036676">
    <property type="entry name" value="PurM-like_C_sf"/>
</dbReference>
<dbReference type="InterPro" id="IPR010918">
    <property type="entry name" value="PurM-like_C_dom"/>
</dbReference>
<dbReference type="PANTHER" id="PTHR30270:SF0">
    <property type="entry name" value="THIAMINE-MONOPHOSPHATE KINASE"/>
    <property type="match status" value="1"/>
</dbReference>
<feature type="binding site" evidence="2">
    <location>
        <position position="43"/>
    </location>
    <ligand>
        <name>Mg(2+)</name>
        <dbReference type="ChEBI" id="CHEBI:18420"/>
        <label>1</label>
    </ligand>
</feature>
<dbReference type="GO" id="GO:0009030">
    <property type="term" value="F:thiamine-phosphate kinase activity"/>
    <property type="evidence" value="ECO:0007669"/>
    <property type="project" value="UniProtKB-UniRule"/>
</dbReference>
<dbReference type="CDD" id="cd02194">
    <property type="entry name" value="ThiL"/>
    <property type="match status" value="1"/>
</dbReference>